<name>A0A1G6IP13_9ACTN</name>
<gene>
    <name evidence="1" type="ORF">GA0111570_1203</name>
</gene>
<evidence type="ECO:0000313" key="1">
    <source>
        <dbReference type="EMBL" id="SDC08214.1"/>
    </source>
</evidence>
<dbReference type="AlphaFoldDB" id="A0A1G6IP13"/>
<accession>A0A1G6IP13</accession>
<evidence type="ECO:0000313" key="2">
    <source>
        <dbReference type="Proteomes" id="UP000199086"/>
    </source>
</evidence>
<reference evidence="1 2" key="1">
    <citation type="submission" date="2016-06" db="EMBL/GenBank/DDBJ databases">
        <authorList>
            <person name="Olsen C.W."/>
            <person name="Carey S."/>
            <person name="Hinshaw L."/>
            <person name="Karasin A.I."/>
        </authorList>
    </citation>
    <scope>NUCLEOTIDE SEQUENCE [LARGE SCALE GENOMIC DNA]</scope>
    <source>
        <strain evidence="1 2">LZ-22</strain>
    </source>
</reference>
<dbReference type="STRING" id="1577474.GA0111570_1203"/>
<dbReference type="EMBL" id="FMYF01000020">
    <property type="protein sequence ID" value="SDC08214.1"/>
    <property type="molecule type" value="Genomic_DNA"/>
</dbReference>
<protein>
    <recommendedName>
        <fullName evidence="3">DUF4352 domain-containing protein</fullName>
    </recommendedName>
</protein>
<proteinExistence type="predicted"/>
<evidence type="ECO:0008006" key="3">
    <source>
        <dbReference type="Google" id="ProtNLM"/>
    </source>
</evidence>
<organism evidence="1 2">
    <name type="scientific">Raineyella antarctica</name>
    <dbReference type="NCBI Taxonomy" id="1577474"/>
    <lineage>
        <taxon>Bacteria</taxon>
        <taxon>Bacillati</taxon>
        <taxon>Actinomycetota</taxon>
        <taxon>Actinomycetes</taxon>
        <taxon>Propionibacteriales</taxon>
        <taxon>Propionibacteriaceae</taxon>
        <taxon>Raineyella</taxon>
    </lineage>
</organism>
<sequence>MEMDVPPSVMPADLIPAGLDTSGSGTKWGFISAQGAVGVFRLPSEESDYCKKANAHLKKSYTVNKLDGFTPYKCVTVAVDNRQGQGTVNMYGLQLLDSEGKAYDSVGLSDDKGWMYSGKNYEGGDTTVYNEGVELSNSGNEFYLNPGAKGKKTLFFKEIPANPAHVWVMPNGGFEQVEAMPVGEL</sequence>
<keyword evidence="2" id="KW-1185">Reference proteome</keyword>
<dbReference type="Proteomes" id="UP000199086">
    <property type="component" value="Unassembled WGS sequence"/>
</dbReference>